<accession>A0A6H0XTM1</accession>
<dbReference type="InterPro" id="IPR019819">
    <property type="entry name" value="Carboxylesterase_B_CS"/>
</dbReference>
<keyword evidence="3" id="KW-0732">Signal</keyword>
<keyword evidence="2 3" id="KW-0378">Hydrolase</keyword>
<feature type="chain" id="PRO_5026373179" description="Carboxylic ester hydrolase" evidence="3">
    <location>
        <begin position="22"/>
        <end position="535"/>
    </location>
</feature>
<dbReference type="SUPFAM" id="SSF53474">
    <property type="entry name" value="alpha/beta-Hydrolases"/>
    <property type="match status" value="1"/>
</dbReference>
<dbReference type="Proteomes" id="UP000503462">
    <property type="component" value="Chromosome 2"/>
</dbReference>
<dbReference type="GO" id="GO:0016787">
    <property type="term" value="F:hydrolase activity"/>
    <property type="evidence" value="ECO:0007669"/>
    <property type="project" value="UniProtKB-KW"/>
</dbReference>
<comment type="similarity">
    <text evidence="1 3">Belongs to the type-B carboxylesterase/lipase family.</text>
</comment>
<dbReference type="Gene3D" id="3.40.50.1820">
    <property type="entry name" value="alpha/beta hydrolase"/>
    <property type="match status" value="1"/>
</dbReference>
<dbReference type="OrthoDB" id="408631at2759"/>
<organism evidence="5 6">
    <name type="scientific">Peltaster fructicola</name>
    <dbReference type="NCBI Taxonomy" id="286661"/>
    <lineage>
        <taxon>Eukaryota</taxon>
        <taxon>Fungi</taxon>
        <taxon>Dikarya</taxon>
        <taxon>Ascomycota</taxon>
        <taxon>Pezizomycotina</taxon>
        <taxon>Dothideomycetes</taxon>
        <taxon>Dothideomycetes incertae sedis</taxon>
        <taxon>Peltaster</taxon>
    </lineage>
</organism>
<dbReference type="InterPro" id="IPR050309">
    <property type="entry name" value="Type-B_Carboxylest/Lipase"/>
</dbReference>
<name>A0A6H0XTM1_9PEZI</name>
<evidence type="ECO:0000313" key="5">
    <source>
        <dbReference type="EMBL" id="QIW98121.1"/>
    </source>
</evidence>
<keyword evidence="6" id="KW-1185">Reference proteome</keyword>
<dbReference type="PROSITE" id="PS00122">
    <property type="entry name" value="CARBOXYLESTERASE_B_1"/>
    <property type="match status" value="1"/>
</dbReference>
<reference evidence="5 6" key="1">
    <citation type="journal article" date="2016" name="Sci. Rep.">
        <title>Peltaster fructicola genome reveals evolution from an invasive phytopathogen to an ectophytic parasite.</title>
        <authorList>
            <person name="Xu C."/>
            <person name="Chen H."/>
            <person name="Gleason M.L."/>
            <person name="Xu J.R."/>
            <person name="Liu H."/>
            <person name="Zhang R."/>
            <person name="Sun G."/>
        </authorList>
    </citation>
    <scope>NUCLEOTIDE SEQUENCE [LARGE SCALE GENOMIC DNA]</scope>
    <source>
        <strain evidence="5 6">LNHT1506</strain>
    </source>
</reference>
<dbReference type="InterPro" id="IPR019826">
    <property type="entry name" value="Carboxylesterase_B_AS"/>
</dbReference>
<dbReference type="InterPro" id="IPR002018">
    <property type="entry name" value="CarbesteraseB"/>
</dbReference>
<sequence>MRPSYLFAKTAILLYAQSALAVNSLVKLDYTSYQGVSLRNGITQWLGMRYAQRPIGNLRFAAPRDPLTHSDVQDATKNGKICLSTPGGVDSTHDEDCLFISVYSPSSATNTSKLPVYFFVQGGGFNTNSNANYNGTGLIEASGDNIVVVNFNYRVGPYGFLASKEVSAGGAINNGLLDQRKALKWVQKYITNFGGDPGHVVLGGDSAGAASVTLQLTAPNENLFHATAAESQSFASIRTVSESQYQYDNLVQRASCNGTSDTLACLRSLSETDLQKVNINTPTPGAQDAPLYMYGPVIDGTIVSDYTYAAFRKGNFIKVPAIFGDDTNEGTIFAPKGTNTLDDSNRFLKDQFANLTADQLSNIDKFFPVDGTPTFPNSGRYWRQCANAYGELRYICPGIYLNGIYANNSLPAWNYHWNVIDPTDNSTGYGVKHTVEVNAIWGPQYVTGGPPASYQQGGSNYGIVAVVQGYWTSFIRSYDPNTYRKDGTPEWEKWTKQNAYARLMFQTNNTHMEVVPSDQQTRCGYLSSLADDLRQ</sequence>
<evidence type="ECO:0000256" key="2">
    <source>
        <dbReference type="ARBA" id="ARBA00022801"/>
    </source>
</evidence>
<gene>
    <name evidence="5" type="ORF">AMS68_003639</name>
</gene>
<dbReference type="EC" id="3.1.1.-" evidence="3"/>
<evidence type="ECO:0000313" key="6">
    <source>
        <dbReference type="Proteomes" id="UP000503462"/>
    </source>
</evidence>
<proteinExistence type="inferred from homology"/>
<dbReference type="EMBL" id="CP051140">
    <property type="protein sequence ID" value="QIW98121.1"/>
    <property type="molecule type" value="Genomic_DNA"/>
</dbReference>
<dbReference type="Pfam" id="PF00135">
    <property type="entry name" value="COesterase"/>
    <property type="match status" value="1"/>
</dbReference>
<evidence type="ECO:0000256" key="3">
    <source>
        <dbReference type="RuleBase" id="RU361235"/>
    </source>
</evidence>
<dbReference type="AlphaFoldDB" id="A0A6H0XTM1"/>
<feature type="domain" description="Carboxylesterase type B" evidence="4">
    <location>
        <begin position="37"/>
        <end position="513"/>
    </location>
</feature>
<protein>
    <recommendedName>
        <fullName evidence="3">Carboxylic ester hydrolase</fullName>
        <ecNumber evidence="3">3.1.1.-</ecNumber>
    </recommendedName>
</protein>
<feature type="signal peptide" evidence="3">
    <location>
        <begin position="1"/>
        <end position="21"/>
    </location>
</feature>
<dbReference type="PANTHER" id="PTHR11559">
    <property type="entry name" value="CARBOXYLESTERASE"/>
    <property type="match status" value="1"/>
</dbReference>
<evidence type="ECO:0000256" key="1">
    <source>
        <dbReference type="ARBA" id="ARBA00005964"/>
    </source>
</evidence>
<evidence type="ECO:0000259" key="4">
    <source>
        <dbReference type="Pfam" id="PF00135"/>
    </source>
</evidence>
<dbReference type="InterPro" id="IPR029058">
    <property type="entry name" value="AB_hydrolase_fold"/>
</dbReference>
<dbReference type="PROSITE" id="PS00941">
    <property type="entry name" value="CARBOXYLESTERASE_B_2"/>
    <property type="match status" value="1"/>
</dbReference>